<sequence length="183" mass="21869">MYYLKKGGSSVRGDQPFFRCDITYKKMYRMEKILKCMYSPEHQMVWDSNLKSSEFIPLQEGKKSFGFTYTANHKQFTIKSRDFYEKGFNFFHEGKFYRYSCSVRNSEEGREVPKETVRGETIYNMAIMYRDQEDDQKLKFSVVTQCDFKINVPAFMLTSFLPKATKGWMDNINKYYAKSHKKM</sequence>
<accession>A0A7S3CI81</accession>
<dbReference type="SUPFAM" id="SSF55961">
    <property type="entry name" value="Bet v1-like"/>
    <property type="match status" value="1"/>
</dbReference>
<reference evidence="1" key="1">
    <citation type="submission" date="2021-01" db="EMBL/GenBank/DDBJ databases">
        <authorList>
            <person name="Corre E."/>
            <person name="Pelletier E."/>
            <person name="Niang G."/>
            <person name="Scheremetjew M."/>
            <person name="Finn R."/>
            <person name="Kale V."/>
            <person name="Holt S."/>
            <person name="Cochrane G."/>
            <person name="Meng A."/>
            <person name="Brown T."/>
            <person name="Cohen L."/>
        </authorList>
    </citation>
    <scope>NUCLEOTIDE SEQUENCE</scope>
    <source>
        <strain evidence="1">Ras09</strain>
    </source>
</reference>
<evidence type="ECO:0008006" key="2">
    <source>
        <dbReference type="Google" id="ProtNLM"/>
    </source>
</evidence>
<gene>
    <name evidence="1" type="ORF">SRAS04492_LOCUS331</name>
</gene>
<dbReference type="InterPro" id="IPR023393">
    <property type="entry name" value="START-like_dom_sf"/>
</dbReference>
<dbReference type="AlphaFoldDB" id="A0A7S3CI81"/>
<proteinExistence type="predicted"/>
<organism evidence="1">
    <name type="scientific">Strombidium rassoulzadegani</name>
    <dbReference type="NCBI Taxonomy" id="1082188"/>
    <lineage>
        <taxon>Eukaryota</taxon>
        <taxon>Sar</taxon>
        <taxon>Alveolata</taxon>
        <taxon>Ciliophora</taxon>
        <taxon>Intramacronucleata</taxon>
        <taxon>Spirotrichea</taxon>
        <taxon>Oligotrichia</taxon>
        <taxon>Strombidiidae</taxon>
        <taxon>Strombidium</taxon>
    </lineage>
</organism>
<dbReference type="EMBL" id="HBIA01000637">
    <property type="protein sequence ID" value="CAE0228547.1"/>
    <property type="molecule type" value="Transcribed_RNA"/>
</dbReference>
<evidence type="ECO:0000313" key="1">
    <source>
        <dbReference type="EMBL" id="CAE0228547.1"/>
    </source>
</evidence>
<protein>
    <recommendedName>
        <fullName evidence="2">START domain-containing protein</fullName>
    </recommendedName>
</protein>
<name>A0A7S3CI81_9SPIT</name>
<dbReference type="Gene3D" id="3.30.530.20">
    <property type="match status" value="1"/>
</dbReference>